<accession>A0A380TBD6</accession>
<dbReference type="PIRSF" id="PIRSF007542">
    <property type="entry name" value="UCP007542"/>
    <property type="match status" value="1"/>
</dbReference>
<proteinExistence type="predicted"/>
<feature type="transmembrane region" description="Helical" evidence="1">
    <location>
        <begin position="12"/>
        <end position="35"/>
    </location>
</feature>
<gene>
    <name evidence="4" type="ORF">DF3PB_1820004</name>
</gene>
<dbReference type="AlphaFoldDB" id="A0A380TBD6"/>
<feature type="transmembrane region" description="Helical" evidence="1">
    <location>
        <begin position="83"/>
        <end position="101"/>
    </location>
</feature>
<keyword evidence="1" id="KW-0812">Transmembrane</keyword>
<dbReference type="Pfam" id="PF15420">
    <property type="entry name" value="Abhydrolase_9_N"/>
    <property type="match status" value="1"/>
</dbReference>
<keyword evidence="1" id="KW-1133">Transmembrane helix</keyword>
<keyword evidence="1" id="KW-0472">Membrane</keyword>
<dbReference type="Pfam" id="PF10081">
    <property type="entry name" value="Abhydrolase_9"/>
    <property type="match status" value="1"/>
</dbReference>
<feature type="transmembrane region" description="Helical" evidence="1">
    <location>
        <begin position="47"/>
        <end position="71"/>
    </location>
</feature>
<feature type="transmembrane region" description="Helical" evidence="1">
    <location>
        <begin position="121"/>
        <end position="138"/>
    </location>
</feature>
<dbReference type="InterPro" id="IPR027788">
    <property type="entry name" value="Alpha/beta-hydrolase_N_dom"/>
</dbReference>
<protein>
    <submittedName>
        <fullName evidence="4">Membrane protein</fullName>
    </submittedName>
</protein>
<name>A0A380TBD6_9ZZZZ</name>
<evidence type="ECO:0000313" key="4">
    <source>
        <dbReference type="EMBL" id="SUS05263.1"/>
    </source>
</evidence>
<dbReference type="InterPro" id="IPR012037">
    <property type="entry name" value="Alpha/beta-hydrolase_fam"/>
</dbReference>
<evidence type="ECO:0000259" key="3">
    <source>
        <dbReference type="Pfam" id="PF15420"/>
    </source>
</evidence>
<sequence>MSVLRALLRRVLTYFSHMPLSGMIGAGVLFALSLAPSLIPRNAVVQGILSGLTAAVGFWLGLALTWLWTFLGLAVPTGRARKAIAWAASALALALVAYSLWRGAEWQDSLREFLGLERLESVFTPIVLLVAVPVALLLREIGRVFSWTATAISHQLDRIFPRRVSLLIGIPLAAYLLINLVSGTIGRLTVQSLDAMFLALDQLIVEDLARPAEDLATGSTQSLVSWENLGRQGRHFVSSGPSREAIEDFTGSPAKRPIRIYVGLGAADTPEARASLALEEMKRVGAFDRAVLVIATPTGTGWIDDAAADALEYLHRGDTAIVTQQYSYLTSYVSLFLEPGYSQASARALFAAVYGYWTRLPADARPRLYLHGLSLGSSGSEQSMNLYMVLGDPIHGAVWSGPTFANPNWSMFTQGRNPESPYWLPRYGDGSLVRFTNQKNALDIPGAQWGPVRIVYLQYASDPITFFSSDLFFRKPSWLVGTRGPDVSPDLDWIPIVTGFQVAFDMAGASGLGPGLGHLFAASHYIDAWIAVTEPADWTEADVARLKAHLKQ</sequence>
<feature type="domain" description="Alpha/beta-hydrolase catalytic" evidence="2">
    <location>
        <begin position="258"/>
        <end position="546"/>
    </location>
</feature>
<organism evidence="4">
    <name type="scientific">metagenome</name>
    <dbReference type="NCBI Taxonomy" id="256318"/>
    <lineage>
        <taxon>unclassified sequences</taxon>
        <taxon>metagenomes</taxon>
    </lineage>
</organism>
<feature type="domain" description="Alpha/beta-hydrolase N-terminal" evidence="3">
    <location>
        <begin position="34"/>
        <end position="241"/>
    </location>
</feature>
<evidence type="ECO:0000256" key="1">
    <source>
        <dbReference type="SAM" id="Phobius"/>
    </source>
</evidence>
<dbReference type="InterPro" id="IPR027787">
    <property type="entry name" value="Alpha/beta-hydrolase_catalytic"/>
</dbReference>
<feature type="transmembrane region" description="Helical" evidence="1">
    <location>
        <begin position="164"/>
        <end position="185"/>
    </location>
</feature>
<evidence type="ECO:0000259" key="2">
    <source>
        <dbReference type="Pfam" id="PF10081"/>
    </source>
</evidence>
<dbReference type="EMBL" id="UIDG01000093">
    <property type="protein sequence ID" value="SUS05263.1"/>
    <property type="molecule type" value="Genomic_DNA"/>
</dbReference>
<reference evidence="4" key="1">
    <citation type="submission" date="2018-07" db="EMBL/GenBank/DDBJ databases">
        <authorList>
            <person name="Quirk P.G."/>
            <person name="Krulwich T.A."/>
        </authorList>
    </citation>
    <scope>NUCLEOTIDE SEQUENCE</scope>
</reference>